<dbReference type="AlphaFoldDB" id="A0A9X3F0F4"/>
<dbReference type="InterPro" id="IPR051396">
    <property type="entry name" value="Bact_Antivir_Def_Nuclease"/>
</dbReference>
<gene>
    <name evidence="2" type="ORF">OV079_49610</name>
</gene>
<keyword evidence="2" id="KW-0547">Nucleotide-binding</keyword>
<evidence type="ECO:0000313" key="2">
    <source>
        <dbReference type="EMBL" id="MCY1013456.1"/>
    </source>
</evidence>
<proteinExistence type="predicted"/>
<dbReference type="GO" id="GO:0016887">
    <property type="term" value="F:ATP hydrolysis activity"/>
    <property type="evidence" value="ECO:0007669"/>
    <property type="project" value="InterPro"/>
</dbReference>
<organism evidence="2 3">
    <name type="scientific">Nannocystis pusilla</name>
    <dbReference type="NCBI Taxonomy" id="889268"/>
    <lineage>
        <taxon>Bacteria</taxon>
        <taxon>Pseudomonadati</taxon>
        <taxon>Myxococcota</taxon>
        <taxon>Polyangia</taxon>
        <taxon>Nannocystales</taxon>
        <taxon>Nannocystaceae</taxon>
        <taxon>Nannocystis</taxon>
    </lineage>
</organism>
<dbReference type="Proteomes" id="UP001150924">
    <property type="component" value="Unassembled WGS sequence"/>
</dbReference>
<feature type="domain" description="ATPase AAA-type core" evidence="1">
    <location>
        <begin position="81"/>
        <end position="372"/>
    </location>
</feature>
<reference evidence="2" key="1">
    <citation type="submission" date="2022-11" db="EMBL/GenBank/DDBJ databases">
        <title>Minimal conservation of predation-associated metabolite biosynthetic gene clusters underscores biosynthetic potential of Myxococcota including descriptions for ten novel species: Archangium lansinium sp. nov., Myxococcus landrumus sp. nov., Nannocystis bai.</title>
        <authorList>
            <person name="Ahearne A."/>
            <person name="Stevens C."/>
            <person name="Phillips K."/>
        </authorList>
    </citation>
    <scope>NUCLEOTIDE SEQUENCE</scope>
    <source>
        <strain evidence="2">Na p29</strain>
    </source>
</reference>
<comment type="caution">
    <text evidence="2">The sequence shown here is derived from an EMBL/GenBank/DDBJ whole genome shotgun (WGS) entry which is preliminary data.</text>
</comment>
<dbReference type="PANTHER" id="PTHR43581:SF2">
    <property type="entry name" value="EXCINUCLEASE ATPASE SUBUNIT"/>
    <property type="match status" value="1"/>
</dbReference>
<evidence type="ECO:0000259" key="1">
    <source>
        <dbReference type="Pfam" id="PF13304"/>
    </source>
</evidence>
<keyword evidence="3" id="KW-1185">Reference proteome</keyword>
<dbReference type="Gene3D" id="3.40.50.300">
    <property type="entry name" value="P-loop containing nucleotide triphosphate hydrolases"/>
    <property type="match status" value="2"/>
</dbReference>
<dbReference type="InterPro" id="IPR003959">
    <property type="entry name" value="ATPase_AAA_core"/>
</dbReference>
<name>A0A9X3F0F4_9BACT</name>
<dbReference type="InterPro" id="IPR027417">
    <property type="entry name" value="P-loop_NTPase"/>
</dbReference>
<protein>
    <submittedName>
        <fullName evidence="2">ATP-binding protein</fullName>
    </submittedName>
</protein>
<dbReference type="PANTHER" id="PTHR43581">
    <property type="entry name" value="ATP/GTP PHOSPHATASE"/>
    <property type="match status" value="1"/>
</dbReference>
<dbReference type="SUPFAM" id="SSF52540">
    <property type="entry name" value="P-loop containing nucleoside triphosphate hydrolases"/>
    <property type="match status" value="1"/>
</dbReference>
<evidence type="ECO:0000313" key="3">
    <source>
        <dbReference type="Proteomes" id="UP001150924"/>
    </source>
</evidence>
<dbReference type="GO" id="GO:0005524">
    <property type="term" value="F:ATP binding"/>
    <property type="evidence" value="ECO:0007669"/>
    <property type="project" value="UniProtKB-KW"/>
</dbReference>
<keyword evidence="2" id="KW-0067">ATP-binding</keyword>
<dbReference type="EMBL" id="JAPNKE010000002">
    <property type="protein sequence ID" value="MCY1013456.1"/>
    <property type="molecule type" value="Genomic_DNA"/>
</dbReference>
<accession>A0A9X3F0F4</accession>
<dbReference type="Pfam" id="PF13304">
    <property type="entry name" value="AAA_21"/>
    <property type="match status" value="1"/>
</dbReference>
<sequence>MARCLDSTRAPPTVDVVLPAVSTRLALLWELRPGLAGSERGRPSLDTTARSRYPPSRVLRHLHLTNVGPAAEMVADLAPRLNLITGDNGLGKSFLLDIAWWALTRTWPAKVNSRLVSGLMARPRGPGKATIEFGFDGAKRLKRYVSEFDRQAQAWVGSPGRPANPGLVLYAQVDGSFSLWDPARNYWRTTGNVDVSERRPAYVFNPREVWEGLRADDGAQLCNGLLADWALWQKENGEAFSWLGDVLRVLSPPGAELRPGALVRLGLDDVRDIPTIRMPYGLDVPVVHASAGIRRILALSYLLVWSWQEHGRASQQLDQPSAHQVIFLIDEIEAHLHPRWQRRIVKPLLDIVESLAEQASVQIISATQSPLVPASMEPLFDPERDAWFDLDLTLDEAQPHVVLQRRPFVRRGDVASWLTSEAFDLKEARSLEAEVAIQQALALLRGELPRAEAPRIDAELRSTLGEQDRFWIRWSAFLESLQGVA</sequence>
<dbReference type="RefSeq" id="WP_267777415.1">
    <property type="nucleotide sequence ID" value="NZ_JAPNKE010000002.1"/>
</dbReference>